<feature type="region of interest" description="Disordered" evidence="1">
    <location>
        <begin position="535"/>
        <end position="571"/>
    </location>
</feature>
<feature type="compositionally biased region" description="Gly residues" evidence="1">
    <location>
        <begin position="344"/>
        <end position="377"/>
    </location>
</feature>
<feature type="compositionally biased region" description="Polar residues" evidence="1">
    <location>
        <begin position="379"/>
        <end position="415"/>
    </location>
</feature>
<feature type="compositionally biased region" description="Gly residues" evidence="1">
    <location>
        <begin position="489"/>
        <end position="506"/>
    </location>
</feature>
<evidence type="ECO:0000313" key="2">
    <source>
        <dbReference type="EMBL" id="SUA76614.1"/>
    </source>
</evidence>
<name>A0A378YHI8_9NOCA</name>
<evidence type="ECO:0000313" key="3">
    <source>
        <dbReference type="Proteomes" id="UP000255467"/>
    </source>
</evidence>
<dbReference type="OrthoDB" id="4551876at2"/>
<proteinExistence type="predicted"/>
<keyword evidence="3" id="KW-1185">Reference proteome</keyword>
<organism evidence="2 3">
    <name type="scientific">Nocardia otitidiscaviarum</name>
    <dbReference type="NCBI Taxonomy" id="1823"/>
    <lineage>
        <taxon>Bacteria</taxon>
        <taxon>Bacillati</taxon>
        <taxon>Actinomycetota</taxon>
        <taxon>Actinomycetes</taxon>
        <taxon>Mycobacteriales</taxon>
        <taxon>Nocardiaceae</taxon>
        <taxon>Nocardia</taxon>
    </lineage>
</organism>
<dbReference type="RefSeq" id="WP_115061513.1">
    <property type="nucleotide sequence ID" value="NZ_UGRY01000002.1"/>
</dbReference>
<feature type="compositionally biased region" description="Low complexity" evidence="1">
    <location>
        <begin position="419"/>
        <end position="464"/>
    </location>
</feature>
<reference evidence="2 3" key="1">
    <citation type="submission" date="2018-06" db="EMBL/GenBank/DDBJ databases">
        <authorList>
            <consortium name="Pathogen Informatics"/>
            <person name="Doyle S."/>
        </authorList>
    </citation>
    <scope>NUCLEOTIDE SEQUENCE [LARGE SCALE GENOMIC DNA]</scope>
    <source>
        <strain evidence="2 3">NCTC1934</strain>
    </source>
</reference>
<evidence type="ECO:0000256" key="1">
    <source>
        <dbReference type="SAM" id="MobiDB-lite"/>
    </source>
</evidence>
<dbReference type="EMBL" id="UGRY01000002">
    <property type="protein sequence ID" value="SUA76614.1"/>
    <property type="molecule type" value="Genomic_DNA"/>
</dbReference>
<feature type="compositionally biased region" description="Polar residues" evidence="1">
    <location>
        <begin position="507"/>
        <end position="517"/>
    </location>
</feature>
<dbReference type="AlphaFoldDB" id="A0A378YHI8"/>
<sequence>MGETVNPWPGLKQQAGNGLIQVAEGVAQEAAGFAADVANALADMKTYVSNLNEHKGFSDNGHLQRALQLAGNFNIEGGRLAEILDIYLDMVNSLGETLVIAGKLYDNAEQDSGDAFNGLKRQSLEDSPNSDRPGTIGEDTPHWPGDDQTAATAYDEHFKNLKDRAAAAGGVHTAITPENPYNHLHDGAWFVKVREGISTSAVSCCSGEWGWFADRISGDFENLTGRLARMEQDESWTGDGANGVINAARLFQAQANDLSADLRVMADNLLYITGWLRYTRDSMPERWESEWDNNHEDYDSVKLEYAQAFENWYVTGMRNSSAAIPKLTDPTDPTAGLEDPGDRGNNGGDNSGGGNGGGGNGGGSGGGGGGNSGGGLSPGFQSQMAALSQQAGRDTGSTTTSADARYQNANRTSPDSRYGQQSTGQQSAGQDGQQALQRLQSAMQQGRQSAQQAAQQALSQAQQSDLADRMANTPLSGLPAALNDIAKKAGGGGPKGGGGAPGGGGPQTSLARDSASSKLFPRAALAAEAAGSFRAGAAPGAGSPMMGPMGPAGAGGAGAQNQGGKERKRPEWLESEEYLEEAIGAPPIVAKPVVED</sequence>
<dbReference type="STRING" id="1406858.GCA_000710895_07262"/>
<protein>
    <submittedName>
        <fullName evidence="2">Uncharacterized protein</fullName>
    </submittedName>
</protein>
<feature type="region of interest" description="Disordered" evidence="1">
    <location>
        <begin position="323"/>
        <end position="517"/>
    </location>
</feature>
<feature type="compositionally biased region" description="Low complexity" evidence="1">
    <location>
        <begin position="535"/>
        <end position="549"/>
    </location>
</feature>
<gene>
    <name evidence="2" type="ORF">NCTC1934_02628</name>
</gene>
<accession>A0A378YHI8</accession>
<dbReference type="Proteomes" id="UP000255467">
    <property type="component" value="Unassembled WGS sequence"/>
</dbReference>
<feature type="region of interest" description="Disordered" evidence="1">
    <location>
        <begin position="118"/>
        <end position="149"/>
    </location>
</feature>